<dbReference type="Proteomes" id="UP000444721">
    <property type="component" value="Unassembled WGS sequence"/>
</dbReference>
<dbReference type="VEuPathDB" id="AmoebaDB:NF0130170"/>
<dbReference type="GeneID" id="68115113"/>
<feature type="compositionally biased region" description="Polar residues" evidence="6">
    <location>
        <begin position="73"/>
        <end position="89"/>
    </location>
</feature>
<feature type="binding site" evidence="5">
    <location>
        <position position="643"/>
    </location>
    <ligand>
        <name>substrate</name>
    </ligand>
</feature>
<protein>
    <recommendedName>
        <fullName evidence="2">poly(ADP-ribose) glycohydrolase</fullName>
        <ecNumber evidence="2">3.2.1.143</ecNumber>
    </recommendedName>
</protein>
<dbReference type="OMA" id="CCHVDFA"/>
<reference evidence="9 10" key="1">
    <citation type="journal article" date="2019" name="Sci. Rep.">
        <title>Nanopore sequencing improves the draft genome of the human pathogenic amoeba Naegleria fowleri.</title>
        <authorList>
            <person name="Liechti N."/>
            <person name="Schurch N."/>
            <person name="Bruggmann R."/>
            <person name="Wittwer M."/>
        </authorList>
    </citation>
    <scope>NUCLEOTIDE SEQUENCE [LARGE SCALE GENOMIC DNA]</scope>
    <source>
        <strain evidence="9 10">ATCC 30894</strain>
    </source>
</reference>
<dbReference type="VEuPathDB" id="AmoebaDB:NfTy_005090"/>
<dbReference type="GO" id="GO:0004649">
    <property type="term" value="F:poly(ADP-ribose) glycohydrolase activity"/>
    <property type="evidence" value="ECO:0007669"/>
    <property type="project" value="UniProtKB-EC"/>
</dbReference>
<evidence type="ECO:0000256" key="3">
    <source>
        <dbReference type="ARBA" id="ARBA00022801"/>
    </source>
</evidence>
<evidence type="ECO:0000259" key="8">
    <source>
        <dbReference type="Pfam" id="PF20811"/>
    </source>
</evidence>
<feature type="domain" description="PARG helical" evidence="8">
    <location>
        <begin position="212"/>
        <end position="301"/>
    </location>
</feature>
<proteinExistence type="inferred from homology"/>
<dbReference type="VEuPathDB" id="AmoebaDB:NfTy_016490"/>
<feature type="compositionally biased region" description="Basic and acidic residues" evidence="6">
    <location>
        <begin position="48"/>
        <end position="72"/>
    </location>
</feature>
<evidence type="ECO:0000256" key="6">
    <source>
        <dbReference type="SAM" id="MobiDB-lite"/>
    </source>
</evidence>
<dbReference type="InterPro" id="IPR046372">
    <property type="entry name" value="PARG_cat_C"/>
</dbReference>
<feature type="region of interest" description="Disordered" evidence="6">
    <location>
        <begin position="314"/>
        <end position="387"/>
    </location>
</feature>
<feature type="compositionally biased region" description="Low complexity" evidence="6">
    <location>
        <begin position="1"/>
        <end position="13"/>
    </location>
</feature>
<dbReference type="GO" id="GO:0005975">
    <property type="term" value="P:carbohydrate metabolic process"/>
    <property type="evidence" value="ECO:0007669"/>
    <property type="project" value="InterPro"/>
</dbReference>
<dbReference type="GO" id="GO:0009225">
    <property type="term" value="P:nucleotide-sugar metabolic process"/>
    <property type="evidence" value="ECO:0007669"/>
    <property type="project" value="TreeGrafter"/>
</dbReference>
<comment type="caution">
    <text evidence="9">The sequence shown here is derived from an EMBL/GenBank/DDBJ whole genome shotgun (WGS) entry which is preliminary data.</text>
</comment>
<dbReference type="RefSeq" id="XP_044568693.1">
    <property type="nucleotide sequence ID" value="XM_044711689.1"/>
</dbReference>
<feature type="domain" description="PARG catalytic Macro" evidence="7">
    <location>
        <begin position="552"/>
        <end position="762"/>
    </location>
</feature>
<accession>A0A6A5CEG5</accession>
<evidence type="ECO:0000256" key="2">
    <source>
        <dbReference type="ARBA" id="ARBA00012255"/>
    </source>
</evidence>
<feature type="active site" evidence="4">
    <location>
        <position position="603"/>
    </location>
</feature>
<feature type="compositionally biased region" description="Low complexity" evidence="6">
    <location>
        <begin position="329"/>
        <end position="346"/>
    </location>
</feature>
<evidence type="ECO:0000256" key="1">
    <source>
        <dbReference type="ARBA" id="ARBA00009545"/>
    </source>
</evidence>
<dbReference type="Pfam" id="PF05028">
    <property type="entry name" value="PARG_cat_C"/>
    <property type="match status" value="1"/>
</dbReference>
<feature type="compositionally biased region" description="Polar residues" evidence="6">
    <location>
        <begin position="314"/>
        <end position="328"/>
    </location>
</feature>
<comment type="similarity">
    <text evidence="1">Belongs to the poly(ADP-ribose) glycohydrolase family.</text>
</comment>
<dbReference type="GO" id="GO:0006282">
    <property type="term" value="P:regulation of DNA repair"/>
    <property type="evidence" value="ECO:0007669"/>
    <property type="project" value="InterPro"/>
</dbReference>
<dbReference type="PANTHER" id="PTHR12837">
    <property type="entry name" value="POLY ADP-RIBOSE GLYCOHYDROLASE"/>
    <property type="match status" value="1"/>
</dbReference>
<dbReference type="GO" id="GO:0005737">
    <property type="term" value="C:cytoplasm"/>
    <property type="evidence" value="ECO:0007669"/>
    <property type="project" value="TreeGrafter"/>
</dbReference>
<feature type="compositionally biased region" description="Polar residues" evidence="6">
    <location>
        <begin position="14"/>
        <end position="33"/>
    </location>
</feature>
<dbReference type="AlphaFoldDB" id="A0A6A5CEG5"/>
<gene>
    <name evidence="9" type="ORF">FDP41_007895</name>
</gene>
<organism evidence="9 10">
    <name type="scientific">Naegleria fowleri</name>
    <name type="common">Brain eating amoeba</name>
    <dbReference type="NCBI Taxonomy" id="5763"/>
    <lineage>
        <taxon>Eukaryota</taxon>
        <taxon>Discoba</taxon>
        <taxon>Heterolobosea</taxon>
        <taxon>Tetramitia</taxon>
        <taxon>Eutetramitia</taxon>
        <taxon>Vahlkampfiidae</taxon>
        <taxon>Naegleria</taxon>
    </lineage>
</organism>
<sequence>MPQHSSSSSSSSSNTENSNDANRESLNSPLVSSKKQKSMLDYVHHHHQDNDLDHKRKREENDSWIEKMRKLADSSQTTTNKNNTIHQAPTSPPPFRVKPSKSSSSSSEQHHAATPSQYHKSSTPPTKSNYSSKKKVIEGWNSNHVKLPCHENNVYFQNNRQLSKWYLIKTLLQQKIRNVNDLIQVIRSINSSWTFNSSTFSSLQTLFEDVYNESEKERFFNKTLPCIQSLALELPNLFDKSSIPLLKQQSDAIVHLSRKQICCLLAHALFCTFPRRNQTSNPSDEYYSYPSINFITLFKKSPLTKRLIFKKMPNSRSNSTKDSIFDDQSNTTTSMTTTTSMNHTSSRMITPSNLVNEDEDSFHMPSLSPENQHEGSFMIDDPTAPSSALLTSTETATTTESSTTTATILSNTTTTNTTNTTNTTTTTTTLSSMKTEIRAMVDSTNNTTTMISSNNNHDERMVQSSSSDDANISISSLEDDVLIDGELLSPSTVEEDQHYEETSLLIEKLKTIFHYFNKMSDYMSENDPILDEIVSFERKILLDDPCAMEKIWKTSSQKLIHKLTITDCGTIEDDSPHTYDCCHVDFANKMIGGGVLHNGAVQEEIRFLINTECIVSRLFTEELQDNECFLIKNSKRFARYEGYSYTYRFIGDYNSCYEKYSPINHSLLAIDALNFNAPPFRSPLDQFKPKHILREVNKIYCGFLGCESSIIATGNLGCGAFKGDFQLKFLCQLIAASQASFYHNNKDNYELMYFTFFDKELAQKLKTMHHLLVQLEVTVSELYNLMVKYWTDKKDPSHSVFDYIVSELVGC</sequence>
<dbReference type="OrthoDB" id="1937899at2759"/>
<dbReference type="EMBL" id="VFQX01000004">
    <property type="protein sequence ID" value="KAF0983980.1"/>
    <property type="molecule type" value="Genomic_DNA"/>
</dbReference>
<evidence type="ECO:0000256" key="4">
    <source>
        <dbReference type="PIRSR" id="PIRSR607724-1"/>
    </source>
</evidence>
<feature type="active site" evidence="4">
    <location>
        <position position="604"/>
    </location>
</feature>
<evidence type="ECO:0000313" key="10">
    <source>
        <dbReference type="Proteomes" id="UP000444721"/>
    </source>
</evidence>
<feature type="region of interest" description="Disordered" evidence="6">
    <location>
        <begin position="1"/>
        <end position="132"/>
    </location>
</feature>
<dbReference type="GO" id="GO:0005634">
    <property type="term" value="C:nucleus"/>
    <property type="evidence" value="ECO:0007669"/>
    <property type="project" value="TreeGrafter"/>
</dbReference>
<evidence type="ECO:0000256" key="5">
    <source>
        <dbReference type="PIRSR" id="PIRSR607724-2"/>
    </source>
</evidence>
<evidence type="ECO:0000313" key="9">
    <source>
        <dbReference type="EMBL" id="KAF0983980.1"/>
    </source>
</evidence>
<dbReference type="VEuPathDB" id="AmoebaDB:FDP41_007895"/>
<dbReference type="EC" id="3.2.1.143" evidence="2"/>
<keyword evidence="10" id="KW-1185">Reference proteome</keyword>
<dbReference type="GO" id="GO:1990966">
    <property type="term" value="P:ATP generation from poly-ADP-D-ribose"/>
    <property type="evidence" value="ECO:0007669"/>
    <property type="project" value="TreeGrafter"/>
</dbReference>
<dbReference type="PANTHER" id="PTHR12837:SF15">
    <property type="entry name" value="POLY(ADP-RIBOSE) GLYCOHYDROLASE"/>
    <property type="match status" value="1"/>
</dbReference>
<name>A0A6A5CEG5_NAEFO</name>
<keyword evidence="3" id="KW-0378">Hydrolase</keyword>
<feature type="binding site" evidence="5">
    <location>
        <position position="588"/>
    </location>
    <ligand>
        <name>substrate</name>
    </ligand>
</feature>
<dbReference type="InterPro" id="IPR048362">
    <property type="entry name" value="PARG_helical"/>
</dbReference>
<feature type="binding site" evidence="5">
    <location>
        <position position="602"/>
    </location>
    <ligand>
        <name>substrate</name>
    </ligand>
</feature>
<feature type="active site" evidence="4">
    <location>
        <position position="585"/>
    </location>
</feature>
<dbReference type="InterPro" id="IPR007724">
    <property type="entry name" value="Poly_GlycHdrlase"/>
</dbReference>
<feature type="compositionally biased region" description="Polar residues" evidence="6">
    <location>
        <begin position="114"/>
        <end position="131"/>
    </location>
</feature>
<dbReference type="VEuPathDB" id="AmoebaDB:NF0119430"/>
<evidence type="ECO:0000259" key="7">
    <source>
        <dbReference type="Pfam" id="PF05028"/>
    </source>
</evidence>
<dbReference type="Pfam" id="PF20811">
    <property type="entry name" value="PARG_cat_N"/>
    <property type="match status" value="1"/>
</dbReference>